<evidence type="ECO:0000256" key="3">
    <source>
        <dbReference type="ARBA" id="ARBA00022729"/>
    </source>
</evidence>
<dbReference type="Gene3D" id="6.20.200.20">
    <property type="match status" value="4"/>
</dbReference>
<dbReference type="SUPFAM" id="SSF57567">
    <property type="entry name" value="Serine protease inhibitors"/>
    <property type="match status" value="1"/>
</dbReference>
<dbReference type="SMART" id="SM00215">
    <property type="entry name" value="VWC_out"/>
    <property type="match status" value="3"/>
</dbReference>
<dbReference type="InterPro" id="IPR001007">
    <property type="entry name" value="VWF_dom"/>
</dbReference>
<keyword evidence="2" id="KW-0964">Secreted</keyword>
<accession>A0AAE0VVN3</accession>
<dbReference type="PROSITE" id="PS51233">
    <property type="entry name" value="VWFD"/>
    <property type="match status" value="1"/>
</dbReference>
<dbReference type="PROSITE" id="PS01208">
    <property type="entry name" value="VWFC_1"/>
    <property type="match status" value="3"/>
</dbReference>
<evidence type="ECO:0000256" key="5">
    <source>
        <dbReference type="ARBA" id="ARBA00023157"/>
    </source>
</evidence>
<dbReference type="EMBL" id="JAEAOA010002340">
    <property type="protein sequence ID" value="KAK3591674.1"/>
    <property type="molecule type" value="Genomic_DNA"/>
</dbReference>
<dbReference type="AlphaFoldDB" id="A0AAE0VVN3"/>
<dbReference type="GO" id="GO:0005576">
    <property type="term" value="C:extracellular region"/>
    <property type="evidence" value="ECO:0007669"/>
    <property type="project" value="UniProtKB-SubCell"/>
</dbReference>
<dbReference type="InterPro" id="IPR001846">
    <property type="entry name" value="VWF_type-D"/>
</dbReference>
<reference evidence="9" key="2">
    <citation type="journal article" date="2021" name="Genome Biol. Evol.">
        <title>Developing a high-quality reference genome for a parasitic bivalve with doubly uniparental inheritance (Bivalvia: Unionida).</title>
        <authorList>
            <person name="Smith C.H."/>
        </authorList>
    </citation>
    <scope>NUCLEOTIDE SEQUENCE</scope>
    <source>
        <strain evidence="9">CHS0354</strain>
        <tissue evidence="9">Mantle</tissue>
    </source>
</reference>
<dbReference type="Pfam" id="PF08742">
    <property type="entry name" value="C8"/>
    <property type="match status" value="1"/>
</dbReference>
<dbReference type="SMART" id="SM00216">
    <property type="entry name" value="VWD"/>
    <property type="match status" value="1"/>
</dbReference>
<keyword evidence="3" id="KW-0732">Signal</keyword>
<dbReference type="Gene3D" id="2.10.25.10">
    <property type="entry name" value="Laminin"/>
    <property type="match status" value="1"/>
</dbReference>
<dbReference type="PROSITE" id="PS50184">
    <property type="entry name" value="VWFC_2"/>
    <property type="match status" value="3"/>
</dbReference>
<dbReference type="InterPro" id="IPR014853">
    <property type="entry name" value="VWF/SSPO/ZAN-like_Cys-rich_dom"/>
</dbReference>
<evidence type="ECO:0000256" key="4">
    <source>
        <dbReference type="ARBA" id="ARBA00022737"/>
    </source>
</evidence>
<feature type="domain" description="VWFC" evidence="7">
    <location>
        <begin position="152"/>
        <end position="213"/>
    </location>
</feature>
<comment type="subcellular location">
    <subcellularLocation>
        <location evidence="1">Secreted</location>
    </subcellularLocation>
</comment>
<dbReference type="Pfam" id="PF01826">
    <property type="entry name" value="TIL"/>
    <property type="match status" value="1"/>
</dbReference>
<keyword evidence="4" id="KW-0677">Repeat</keyword>
<reference evidence="9" key="3">
    <citation type="submission" date="2023-05" db="EMBL/GenBank/DDBJ databases">
        <authorList>
            <person name="Smith C.H."/>
        </authorList>
    </citation>
    <scope>NUCLEOTIDE SEQUENCE</scope>
    <source>
        <strain evidence="9">CHS0354</strain>
        <tissue evidence="9">Mantle</tissue>
    </source>
</reference>
<proteinExistence type="predicted"/>
<evidence type="ECO:0000313" key="9">
    <source>
        <dbReference type="EMBL" id="KAK3591674.1"/>
    </source>
</evidence>
<evidence type="ECO:0000256" key="1">
    <source>
        <dbReference type="ARBA" id="ARBA00004613"/>
    </source>
</evidence>
<dbReference type="SMART" id="SM00832">
    <property type="entry name" value="C8"/>
    <property type="match status" value="1"/>
</dbReference>
<dbReference type="SMART" id="SM00214">
    <property type="entry name" value="VWC"/>
    <property type="match status" value="5"/>
</dbReference>
<dbReference type="PANTHER" id="PTHR46698:SF4">
    <property type="entry name" value="CROSSVEINLESS 2"/>
    <property type="match status" value="1"/>
</dbReference>
<gene>
    <name evidence="9" type="ORF">CHS0354_040594</name>
</gene>
<keyword evidence="10" id="KW-1185">Reference proteome</keyword>
<feature type="domain" description="VWFC" evidence="7">
    <location>
        <begin position="284"/>
        <end position="345"/>
    </location>
</feature>
<reference evidence="9" key="1">
    <citation type="journal article" date="2021" name="Genome Biol. Evol.">
        <title>A High-Quality Reference Genome for a Parasitic Bivalve with Doubly Uniparental Inheritance (Bivalvia: Unionida).</title>
        <authorList>
            <person name="Smith C.H."/>
        </authorList>
    </citation>
    <scope>NUCLEOTIDE SEQUENCE</scope>
    <source>
        <strain evidence="9">CHS0354</strain>
    </source>
</reference>
<keyword evidence="5" id="KW-1015">Disulfide bond</keyword>
<evidence type="ECO:0000313" key="10">
    <source>
        <dbReference type="Proteomes" id="UP001195483"/>
    </source>
</evidence>
<feature type="domain" description="VWFD" evidence="8">
    <location>
        <begin position="349"/>
        <end position="523"/>
    </location>
</feature>
<dbReference type="Pfam" id="PF00094">
    <property type="entry name" value="VWD"/>
    <property type="match status" value="1"/>
</dbReference>
<evidence type="ECO:0000259" key="8">
    <source>
        <dbReference type="PROSITE" id="PS51233"/>
    </source>
</evidence>
<organism evidence="9 10">
    <name type="scientific">Potamilus streckersoni</name>
    <dbReference type="NCBI Taxonomy" id="2493646"/>
    <lineage>
        <taxon>Eukaryota</taxon>
        <taxon>Metazoa</taxon>
        <taxon>Spiralia</taxon>
        <taxon>Lophotrochozoa</taxon>
        <taxon>Mollusca</taxon>
        <taxon>Bivalvia</taxon>
        <taxon>Autobranchia</taxon>
        <taxon>Heteroconchia</taxon>
        <taxon>Palaeoheterodonta</taxon>
        <taxon>Unionida</taxon>
        <taxon>Unionoidea</taxon>
        <taxon>Unionidae</taxon>
        <taxon>Ambleminae</taxon>
        <taxon>Lampsilini</taxon>
        <taxon>Potamilus</taxon>
    </lineage>
</organism>
<evidence type="ECO:0008006" key="11">
    <source>
        <dbReference type="Google" id="ProtNLM"/>
    </source>
</evidence>
<evidence type="ECO:0000259" key="7">
    <source>
        <dbReference type="PROSITE" id="PS50184"/>
    </source>
</evidence>
<keyword evidence="6" id="KW-0472">Membrane</keyword>
<dbReference type="InterPro" id="IPR002919">
    <property type="entry name" value="TIL_dom"/>
</dbReference>
<dbReference type="InterPro" id="IPR036084">
    <property type="entry name" value="Ser_inhib-like_sf"/>
</dbReference>
<name>A0AAE0VVN3_9BIVA</name>
<comment type="caution">
    <text evidence="9">The sequence shown here is derived from an EMBL/GenBank/DDBJ whole genome shotgun (WGS) entry which is preliminary data.</text>
</comment>
<protein>
    <recommendedName>
        <fullName evidence="11">BMP-binding endothelial regulator protein</fullName>
    </recommendedName>
</protein>
<sequence length="676" mass="75987">MNSRYNVEYIAIFWILLKCITIISTQLTGIIVPCKEEGALVDVPLITENPCFTCICKNRRVECMQKKCPSVEGCYVILFDSFGEKRKCCDVCKGCTFRGINYESNTSWTDEKNPCLSYTCLASAITISRTTCYTPCTNPVLIPGQCCPACDAGCFFDGKKYSDGDTFKLSSNPCVQCTCKGGNVSCEKHACPVLICRENKVFIPDGSCCPDCQGKRMIFNLPRGLCYFRAKIYRSGTSFRPDGCTVCKCENGTSICERENCPYVDCPEDQQFQKANSCCKACPKKCEYNDLLYEHGHTWKPDLCTTCDCNDGTTHCQVQQCNNALWCPNRYVIQFMDGECCPRCVEARAVCTVFGDPHYRSYDGRIFNFQGTCKYLLTGDCINNTFTIKVRNDARTSSKFTWTRMLVIYLLGIRISFHQKLRVKVKRKVVYLPYHFNGHPKFSLIKDGYSVILKADIGLQVTWDGDSFVEVSVPTSYRHKMCGLCGNFNGLSADDLRGKDGKLYFSGEEFGETWRLGGRSSCSIRPDLHNVVLSSCQTKSEALNRAKKECSLLLGSVFYKCRNVVDVRTYYSSCVTDMCECSENKHCECESFKAYSSACRQEGIFIRWEQHSKCFDPKLCPVGAVYDGCSSACPKTCENYNSVERCHKPCLAGCKCPDGLVLHKNMCILSGDCPIT</sequence>
<dbReference type="Gene3D" id="2.10.70.10">
    <property type="entry name" value="Complement Module, domain 1"/>
    <property type="match status" value="1"/>
</dbReference>
<dbReference type="FunFam" id="2.10.25.10:FF:000055">
    <property type="entry name" value="alpha-tectorin isoform X1"/>
    <property type="match status" value="1"/>
</dbReference>
<evidence type="ECO:0000256" key="2">
    <source>
        <dbReference type="ARBA" id="ARBA00022525"/>
    </source>
</evidence>
<dbReference type="Pfam" id="PF00093">
    <property type="entry name" value="VWC"/>
    <property type="match status" value="3"/>
</dbReference>
<dbReference type="CDD" id="cd19941">
    <property type="entry name" value="TIL"/>
    <property type="match status" value="1"/>
</dbReference>
<keyword evidence="6" id="KW-0812">Transmembrane</keyword>
<feature type="domain" description="VWFC" evidence="7">
    <location>
        <begin position="224"/>
        <end position="283"/>
    </location>
</feature>
<keyword evidence="6" id="KW-1133">Transmembrane helix</keyword>
<dbReference type="PANTHER" id="PTHR46698">
    <property type="entry name" value="CROSSVEINLESS 2"/>
    <property type="match status" value="1"/>
</dbReference>
<dbReference type="Proteomes" id="UP001195483">
    <property type="component" value="Unassembled WGS sequence"/>
</dbReference>
<feature type="transmembrane region" description="Helical" evidence="6">
    <location>
        <begin position="12"/>
        <end position="32"/>
    </location>
</feature>
<dbReference type="InterPro" id="IPR052424">
    <property type="entry name" value="Kielin_Chordin-BMP_Reg"/>
</dbReference>
<dbReference type="SUPFAM" id="SSF57603">
    <property type="entry name" value="FnI-like domain"/>
    <property type="match status" value="4"/>
</dbReference>
<evidence type="ECO:0000256" key="6">
    <source>
        <dbReference type="SAM" id="Phobius"/>
    </source>
</evidence>